<dbReference type="PRINTS" id="PR00037">
    <property type="entry name" value="HTHLACR"/>
</dbReference>
<sequence length="304" mass="32802">MAHPDVSYAFRSSHCGRLIEHAEVAAWGSEIKAMRQKTDRRINSDRAARLTRIIAAVQLNATIRLNALAEEFGVSTETIRRDLDLLSREGKIHRTYGGAAAALGVDRSLTERMEANVVARDLIARSAAGMVRPGEVLFISSGVTSLQFAQHLGETGHVLTVLTTSLIVAATLGRCPSIRVVLAPGDYDPSEQAVFGPETQAFLRRFRVDAVFYGASGLTPDGPSESRSAVAWNLRAMIDMAERNVLLIDQSKFGLFHLERIIALGDVDVIVTDAAPAVALHDAIQTAGVDLCICEAEALPAFVE</sequence>
<dbReference type="EMBL" id="FOFG01000003">
    <property type="protein sequence ID" value="SEQ18267.1"/>
    <property type="molecule type" value="Genomic_DNA"/>
</dbReference>
<dbReference type="InterPro" id="IPR036390">
    <property type="entry name" value="WH_DNA-bd_sf"/>
</dbReference>
<dbReference type="InterPro" id="IPR037171">
    <property type="entry name" value="NagB/RpiA_transferase-like"/>
</dbReference>
<dbReference type="STRING" id="1855383.SAMN05216548_1037"/>
<dbReference type="RefSeq" id="WP_092495635.1">
    <property type="nucleotide sequence ID" value="NZ_FOFG01000003.1"/>
</dbReference>
<dbReference type="Pfam" id="PF00455">
    <property type="entry name" value="DeoRC"/>
    <property type="match status" value="1"/>
</dbReference>
<protein>
    <submittedName>
        <fullName evidence="5">Transcriptional regulator, DeoR family</fullName>
    </submittedName>
</protein>
<keyword evidence="1" id="KW-0805">Transcription regulation</keyword>
<evidence type="ECO:0000256" key="3">
    <source>
        <dbReference type="ARBA" id="ARBA00023163"/>
    </source>
</evidence>
<dbReference type="PROSITE" id="PS00894">
    <property type="entry name" value="HTH_DEOR_1"/>
    <property type="match status" value="1"/>
</dbReference>
<accession>A0A1H9DY64</accession>
<dbReference type="SUPFAM" id="SSF46785">
    <property type="entry name" value="Winged helix' DNA-binding domain"/>
    <property type="match status" value="1"/>
</dbReference>
<evidence type="ECO:0000256" key="2">
    <source>
        <dbReference type="ARBA" id="ARBA00023125"/>
    </source>
</evidence>
<evidence type="ECO:0000313" key="6">
    <source>
        <dbReference type="Proteomes" id="UP000199647"/>
    </source>
</evidence>
<dbReference type="AlphaFoldDB" id="A0A1H9DY64"/>
<keyword evidence="2" id="KW-0238">DNA-binding</keyword>
<feature type="domain" description="HTH deoR-type" evidence="4">
    <location>
        <begin position="46"/>
        <end position="101"/>
    </location>
</feature>
<evidence type="ECO:0000256" key="1">
    <source>
        <dbReference type="ARBA" id="ARBA00023015"/>
    </source>
</evidence>
<evidence type="ECO:0000259" key="4">
    <source>
        <dbReference type="PROSITE" id="PS51000"/>
    </source>
</evidence>
<dbReference type="InterPro" id="IPR050313">
    <property type="entry name" value="Carb_Metab_HTH_regulators"/>
</dbReference>
<keyword evidence="6" id="KW-1185">Reference proteome</keyword>
<proteinExistence type="predicted"/>
<dbReference type="InterPro" id="IPR014036">
    <property type="entry name" value="DeoR-like_C"/>
</dbReference>
<dbReference type="PANTHER" id="PTHR30363:SF44">
    <property type="entry name" value="AGA OPERON TRANSCRIPTIONAL REPRESSOR-RELATED"/>
    <property type="match status" value="1"/>
</dbReference>
<dbReference type="SMART" id="SM00420">
    <property type="entry name" value="HTH_DEOR"/>
    <property type="match status" value="1"/>
</dbReference>
<dbReference type="PANTHER" id="PTHR30363">
    <property type="entry name" value="HTH-TYPE TRANSCRIPTIONAL REGULATOR SRLR-RELATED"/>
    <property type="match status" value="1"/>
</dbReference>
<dbReference type="GO" id="GO:0003677">
    <property type="term" value="F:DNA binding"/>
    <property type="evidence" value="ECO:0007669"/>
    <property type="project" value="UniProtKB-KW"/>
</dbReference>
<dbReference type="Proteomes" id="UP000199647">
    <property type="component" value="Unassembled WGS sequence"/>
</dbReference>
<dbReference type="Pfam" id="PF08220">
    <property type="entry name" value="HTH_DeoR"/>
    <property type="match status" value="1"/>
</dbReference>
<dbReference type="GO" id="GO:0003700">
    <property type="term" value="F:DNA-binding transcription factor activity"/>
    <property type="evidence" value="ECO:0007669"/>
    <property type="project" value="InterPro"/>
</dbReference>
<organism evidence="5 6">
    <name type="scientific">Faunimonas pinastri</name>
    <dbReference type="NCBI Taxonomy" id="1855383"/>
    <lineage>
        <taxon>Bacteria</taxon>
        <taxon>Pseudomonadati</taxon>
        <taxon>Pseudomonadota</taxon>
        <taxon>Alphaproteobacteria</taxon>
        <taxon>Hyphomicrobiales</taxon>
        <taxon>Afifellaceae</taxon>
        <taxon>Faunimonas</taxon>
    </lineage>
</organism>
<dbReference type="SMART" id="SM01134">
    <property type="entry name" value="DeoRC"/>
    <property type="match status" value="1"/>
</dbReference>
<dbReference type="PROSITE" id="PS51000">
    <property type="entry name" value="HTH_DEOR_2"/>
    <property type="match status" value="1"/>
</dbReference>
<dbReference type="InterPro" id="IPR018356">
    <property type="entry name" value="Tscrpt_reg_HTH_DeoR_CS"/>
</dbReference>
<keyword evidence="3" id="KW-0804">Transcription</keyword>
<reference evidence="5 6" key="1">
    <citation type="submission" date="2016-10" db="EMBL/GenBank/DDBJ databases">
        <authorList>
            <person name="de Groot N.N."/>
        </authorList>
    </citation>
    <scope>NUCLEOTIDE SEQUENCE [LARGE SCALE GENOMIC DNA]</scope>
    <source>
        <strain evidence="5 6">A52C2</strain>
    </source>
</reference>
<dbReference type="Gene3D" id="1.10.10.10">
    <property type="entry name" value="Winged helix-like DNA-binding domain superfamily/Winged helix DNA-binding domain"/>
    <property type="match status" value="1"/>
</dbReference>
<name>A0A1H9DY64_9HYPH</name>
<dbReference type="OrthoDB" id="7688673at2"/>
<gene>
    <name evidence="5" type="ORF">SAMN05216548_1037</name>
</gene>
<dbReference type="SUPFAM" id="SSF100950">
    <property type="entry name" value="NagB/RpiA/CoA transferase-like"/>
    <property type="match status" value="1"/>
</dbReference>
<evidence type="ECO:0000313" key="5">
    <source>
        <dbReference type="EMBL" id="SEQ18267.1"/>
    </source>
</evidence>
<dbReference type="InterPro" id="IPR001034">
    <property type="entry name" value="DeoR_HTH"/>
</dbReference>
<dbReference type="InterPro" id="IPR036388">
    <property type="entry name" value="WH-like_DNA-bd_sf"/>
</dbReference>